<evidence type="ECO:0000256" key="1">
    <source>
        <dbReference type="ARBA" id="ARBA00004370"/>
    </source>
</evidence>
<dbReference type="InterPro" id="IPR050515">
    <property type="entry name" value="Beta-lactam/transpept"/>
</dbReference>
<keyword evidence="9" id="KW-1185">Reference proteome</keyword>
<dbReference type="SUPFAM" id="SSF56519">
    <property type="entry name" value="Penicillin binding protein dimerisation domain"/>
    <property type="match status" value="1"/>
</dbReference>
<evidence type="ECO:0000256" key="3">
    <source>
        <dbReference type="ARBA" id="ARBA00023136"/>
    </source>
</evidence>
<evidence type="ECO:0000313" key="9">
    <source>
        <dbReference type="Proteomes" id="UP001501509"/>
    </source>
</evidence>
<comment type="similarity">
    <text evidence="2">Belongs to the transpeptidase family.</text>
</comment>
<feature type="domain" description="Penicillin-binding protein dimerisation" evidence="6">
    <location>
        <begin position="170"/>
        <end position="339"/>
    </location>
</feature>
<dbReference type="SUPFAM" id="SSF56601">
    <property type="entry name" value="beta-lactamase/transpeptidase-like"/>
    <property type="match status" value="1"/>
</dbReference>
<evidence type="ECO:0000259" key="6">
    <source>
        <dbReference type="Pfam" id="PF03717"/>
    </source>
</evidence>
<accession>A0ABN3QCP2</accession>
<feature type="signal peptide" evidence="4">
    <location>
        <begin position="1"/>
        <end position="37"/>
    </location>
</feature>
<dbReference type="EMBL" id="BAAATD010000011">
    <property type="protein sequence ID" value="GAA2622965.1"/>
    <property type="molecule type" value="Genomic_DNA"/>
</dbReference>
<comment type="subcellular location">
    <subcellularLocation>
        <location evidence="1">Membrane</location>
    </subcellularLocation>
</comment>
<comment type="caution">
    <text evidence="8">The sequence shown here is derived from an EMBL/GenBank/DDBJ whole genome shotgun (WGS) entry which is preliminary data.</text>
</comment>
<evidence type="ECO:0000259" key="7">
    <source>
        <dbReference type="Pfam" id="PF05223"/>
    </source>
</evidence>
<evidence type="ECO:0000256" key="4">
    <source>
        <dbReference type="SAM" id="SignalP"/>
    </source>
</evidence>
<dbReference type="Gene3D" id="3.30.1390.30">
    <property type="entry name" value="Penicillin-binding protein 2a, domain 3"/>
    <property type="match status" value="1"/>
</dbReference>
<dbReference type="PANTHER" id="PTHR30627">
    <property type="entry name" value="PEPTIDOGLYCAN D,D-TRANSPEPTIDASE"/>
    <property type="match status" value="1"/>
</dbReference>
<keyword evidence="3" id="KW-0472">Membrane</keyword>
<protein>
    <submittedName>
        <fullName evidence="8">Penicillin-binding transpeptidase domain-containing protein</fullName>
    </submittedName>
</protein>
<reference evidence="8 9" key="1">
    <citation type="journal article" date="2019" name="Int. J. Syst. Evol. Microbiol.">
        <title>The Global Catalogue of Microorganisms (GCM) 10K type strain sequencing project: providing services to taxonomists for standard genome sequencing and annotation.</title>
        <authorList>
            <consortium name="The Broad Institute Genomics Platform"/>
            <consortium name="The Broad Institute Genome Sequencing Center for Infectious Disease"/>
            <person name="Wu L."/>
            <person name="Ma J."/>
        </authorList>
    </citation>
    <scope>NUCLEOTIDE SEQUENCE [LARGE SCALE GENOMIC DNA]</scope>
    <source>
        <strain evidence="8 9">JCM 6833</strain>
    </source>
</reference>
<keyword evidence="4" id="KW-0732">Signal</keyword>
<dbReference type="Gene3D" id="3.90.1310.10">
    <property type="entry name" value="Penicillin-binding protein 2a (Domain 2)"/>
    <property type="match status" value="1"/>
</dbReference>
<proteinExistence type="inferred from homology"/>
<dbReference type="Pfam" id="PF05223">
    <property type="entry name" value="MecA_N"/>
    <property type="match status" value="1"/>
</dbReference>
<feature type="chain" id="PRO_5047083716" evidence="4">
    <location>
        <begin position="38"/>
        <end position="647"/>
    </location>
</feature>
<gene>
    <name evidence="8" type="ORF">GCM10010411_68810</name>
</gene>
<dbReference type="Proteomes" id="UP001501509">
    <property type="component" value="Unassembled WGS sequence"/>
</dbReference>
<evidence type="ECO:0000256" key="2">
    <source>
        <dbReference type="ARBA" id="ARBA00007171"/>
    </source>
</evidence>
<dbReference type="PROSITE" id="PS51257">
    <property type="entry name" value="PROKAR_LIPOPROTEIN"/>
    <property type="match status" value="1"/>
</dbReference>
<dbReference type="Gene3D" id="3.40.710.10">
    <property type="entry name" value="DD-peptidase/beta-lactamase superfamily"/>
    <property type="match status" value="1"/>
</dbReference>
<evidence type="ECO:0000259" key="5">
    <source>
        <dbReference type="Pfam" id="PF00905"/>
    </source>
</evidence>
<dbReference type="Pfam" id="PF00905">
    <property type="entry name" value="Transpeptidase"/>
    <property type="match status" value="1"/>
</dbReference>
<name>A0ABN3QCP2_9ACTN</name>
<dbReference type="InterPro" id="IPR001460">
    <property type="entry name" value="PCN-bd_Tpept"/>
</dbReference>
<dbReference type="InterPro" id="IPR005311">
    <property type="entry name" value="PBP_dimer"/>
</dbReference>
<dbReference type="InterPro" id="IPR007887">
    <property type="entry name" value="MecA_N"/>
</dbReference>
<feature type="domain" description="Penicillin-binding protein transpeptidase" evidence="5">
    <location>
        <begin position="375"/>
        <end position="624"/>
    </location>
</feature>
<dbReference type="InterPro" id="IPR036138">
    <property type="entry name" value="PBP_dimer_sf"/>
</dbReference>
<feature type="domain" description="NTF2-like N-terminal transpeptidase" evidence="7">
    <location>
        <begin position="41"/>
        <end position="162"/>
    </location>
</feature>
<dbReference type="InterPro" id="IPR012338">
    <property type="entry name" value="Beta-lactam/transpept-like"/>
</dbReference>
<organism evidence="8 9">
    <name type="scientific">Actinomadura fulvescens</name>
    <dbReference type="NCBI Taxonomy" id="46160"/>
    <lineage>
        <taxon>Bacteria</taxon>
        <taxon>Bacillati</taxon>
        <taxon>Actinomycetota</taxon>
        <taxon>Actinomycetes</taxon>
        <taxon>Streptosporangiales</taxon>
        <taxon>Thermomonosporaceae</taxon>
        <taxon>Actinomadura</taxon>
    </lineage>
</organism>
<dbReference type="PANTHER" id="PTHR30627:SF24">
    <property type="entry name" value="PENICILLIN-BINDING PROTEIN 4B"/>
    <property type="match status" value="1"/>
</dbReference>
<dbReference type="Pfam" id="PF03717">
    <property type="entry name" value="PBP_dimer"/>
    <property type="match status" value="1"/>
</dbReference>
<evidence type="ECO:0000313" key="8">
    <source>
        <dbReference type="EMBL" id="GAA2622965.1"/>
    </source>
</evidence>
<sequence>MSMSNRGRRGVPTVRRRVISVAACAGLVGAGTSACFAEQSAMPTVRDFLVAWQVENYAAAAKHTVGADRAQVARALAGLRNQLDAASMKLALGQPVPAGKKPGRAIAKNGENAEARFAVKIDLGENGEPWTYTGVMKLKRIKGKWKVVWDPSIIHPRLRAGQRLAVVSQTSRRSAIQDTNGASLLRTVPAYIIGVVPGELADPKKTIEAMIEALPFRGNRTLDTQRLLGRIRSAPPEKFLQLLTVEAGSAGGIERLLGQVRGLQVKPVNAPIDPVAATEFVGKLGPATNDRLQQVGAPYQPGDTIGVSGLQLLMQRRLAGTPTVRVIAQDATGRSVEELRSWPGTDPQPVQTTLVRAVQRRADYALADLPYPASMAVVNPASGAVQAVANHRTNGQNKALEGRYPPGLAFGMVGAEALLNSGMTKDTETDCPASVQVGGRTFTNPAPARGKNTFESNFALSCATTLAALSSRLDTSALMAAAARFGLGKDWGMSVPAFTGTVPAPANAADKAAMMIGEGGVQVSPLAMALAASAAGNGYWRPGFMLKNPRDAQAGVTGQPLAATAVLDLKSLMRSSVSRGTARDANVGQVSGVTATVVANGKTVSWFVGSRPEYAFAIAVEGKVNTAALVQRFLARSIPSIAPTAGR</sequence>